<evidence type="ECO:0000313" key="2">
    <source>
        <dbReference type="EMBL" id="NOD31603.1"/>
    </source>
</evidence>
<dbReference type="EMBL" id="WVQY01000005">
    <property type="protein sequence ID" value="NOD31603.1"/>
    <property type="molecule type" value="Genomic_DNA"/>
</dbReference>
<reference evidence="2 3" key="1">
    <citation type="submission" date="2019-12" db="EMBL/GenBank/DDBJ databases">
        <title>Ruegeria JWLKs population differentiation of coral mucus and skeleton niches.</title>
        <authorList>
            <person name="Luo D."/>
        </authorList>
    </citation>
    <scope>NUCLEOTIDE SEQUENCE [LARGE SCALE GENOMIC DNA]</scope>
    <source>
        <strain evidence="2 3">HKCCD6238</strain>
    </source>
</reference>
<dbReference type="RefSeq" id="WP_171364024.1">
    <property type="nucleotide sequence ID" value="NZ_WVQY01000005.1"/>
</dbReference>
<evidence type="ECO:0000256" key="1">
    <source>
        <dbReference type="SAM" id="Phobius"/>
    </source>
</evidence>
<keyword evidence="1" id="KW-1133">Transmembrane helix</keyword>
<proteinExistence type="predicted"/>
<sequence length="309" mass="35349">MAEPITALAAPLMPFLDYLRPNKSPYVLVSVAILTCLLLPQNTLFESPFGWMYHIPIYCVIACTVVLSFLYRPPEVVRHNAKASGHLVTTANLTEVSDDSMVDMDHQLKFSRSFCLICGLVSLYILFKSESRPFFEIFTVLYFVIVFHIAVFMGYLLFRSLREESINKFAVFQIGFITGISLLGTALSYDQINKNDYSILSNCTQNSLLILDNNENIARFEEERGIFLDGMPIPPEDQGFPPAETAYTKCDTPETVVFSGYLYEIDPKDITKRIDWKATNTIIFVIAWLAFMLFWVLRLKKFIRVVFVD</sequence>
<accession>A0ABX1WEA0</accession>
<feature type="transmembrane region" description="Helical" evidence="1">
    <location>
        <begin position="51"/>
        <end position="71"/>
    </location>
</feature>
<dbReference type="Proteomes" id="UP000599383">
    <property type="component" value="Unassembled WGS sequence"/>
</dbReference>
<protein>
    <submittedName>
        <fullName evidence="2">Uncharacterized protein</fullName>
    </submittedName>
</protein>
<feature type="transmembrane region" description="Helical" evidence="1">
    <location>
        <begin position="278"/>
        <end position="297"/>
    </location>
</feature>
<feature type="transmembrane region" description="Helical" evidence="1">
    <location>
        <begin position="110"/>
        <end position="127"/>
    </location>
</feature>
<keyword evidence="3" id="KW-1185">Reference proteome</keyword>
<evidence type="ECO:0000313" key="3">
    <source>
        <dbReference type="Proteomes" id="UP000599383"/>
    </source>
</evidence>
<feature type="transmembrane region" description="Helical" evidence="1">
    <location>
        <begin position="139"/>
        <end position="158"/>
    </location>
</feature>
<feature type="transmembrane region" description="Helical" evidence="1">
    <location>
        <begin position="170"/>
        <end position="189"/>
    </location>
</feature>
<keyword evidence="1" id="KW-0472">Membrane</keyword>
<feature type="transmembrane region" description="Helical" evidence="1">
    <location>
        <begin position="26"/>
        <end position="45"/>
    </location>
</feature>
<organism evidence="2 3">
    <name type="scientific">Ruegeria atlantica</name>
    <dbReference type="NCBI Taxonomy" id="81569"/>
    <lineage>
        <taxon>Bacteria</taxon>
        <taxon>Pseudomonadati</taxon>
        <taxon>Pseudomonadota</taxon>
        <taxon>Alphaproteobacteria</taxon>
        <taxon>Rhodobacterales</taxon>
        <taxon>Roseobacteraceae</taxon>
        <taxon>Ruegeria</taxon>
    </lineage>
</organism>
<name>A0ABX1WEA0_9RHOB</name>
<gene>
    <name evidence="2" type="ORF">GS617_15105</name>
</gene>
<comment type="caution">
    <text evidence="2">The sequence shown here is derived from an EMBL/GenBank/DDBJ whole genome shotgun (WGS) entry which is preliminary data.</text>
</comment>
<keyword evidence="1" id="KW-0812">Transmembrane</keyword>